<accession>A0A834MP25</accession>
<dbReference type="AlphaFoldDB" id="A0A834MP25"/>
<reference evidence="1" key="1">
    <citation type="submission" date="2020-08" db="EMBL/GenBank/DDBJ databases">
        <title>Genome sequencing and assembly of the red palm weevil Rhynchophorus ferrugineus.</title>
        <authorList>
            <person name="Dias G.B."/>
            <person name="Bergman C.M."/>
            <person name="Manee M."/>
        </authorList>
    </citation>
    <scope>NUCLEOTIDE SEQUENCE</scope>
    <source>
        <strain evidence="1">AA-2017</strain>
        <tissue evidence="1">Whole larva</tissue>
    </source>
</reference>
<sequence length="91" mass="10261">MSDHADLSETSCPEFGNEVKKRDKTVEEEVIQMLYENTRSQGDMVNPILHLQYSPDIAPSDCPLFPVILISFTTLLHKNKMKIELAGLVAQ</sequence>
<gene>
    <name evidence="1" type="ORF">GWI33_004643</name>
</gene>
<protein>
    <submittedName>
        <fullName evidence="1">Uncharacterized protein</fullName>
    </submittedName>
</protein>
<comment type="caution">
    <text evidence="1">The sequence shown here is derived from an EMBL/GenBank/DDBJ whole genome shotgun (WGS) entry which is preliminary data.</text>
</comment>
<dbReference type="Proteomes" id="UP000625711">
    <property type="component" value="Unassembled WGS sequence"/>
</dbReference>
<keyword evidence="2" id="KW-1185">Reference proteome</keyword>
<evidence type="ECO:0000313" key="2">
    <source>
        <dbReference type="Proteomes" id="UP000625711"/>
    </source>
</evidence>
<evidence type="ECO:0000313" key="1">
    <source>
        <dbReference type="EMBL" id="KAF7286604.1"/>
    </source>
</evidence>
<name>A0A834MP25_RHYFE</name>
<organism evidence="1 2">
    <name type="scientific">Rhynchophorus ferrugineus</name>
    <name type="common">Red palm weevil</name>
    <name type="synonym">Curculio ferrugineus</name>
    <dbReference type="NCBI Taxonomy" id="354439"/>
    <lineage>
        <taxon>Eukaryota</taxon>
        <taxon>Metazoa</taxon>
        <taxon>Ecdysozoa</taxon>
        <taxon>Arthropoda</taxon>
        <taxon>Hexapoda</taxon>
        <taxon>Insecta</taxon>
        <taxon>Pterygota</taxon>
        <taxon>Neoptera</taxon>
        <taxon>Endopterygota</taxon>
        <taxon>Coleoptera</taxon>
        <taxon>Polyphaga</taxon>
        <taxon>Cucujiformia</taxon>
        <taxon>Curculionidae</taxon>
        <taxon>Dryophthorinae</taxon>
        <taxon>Rhynchophorus</taxon>
    </lineage>
</organism>
<proteinExistence type="predicted"/>
<dbReference type="EMBL" id="JAACXV010000023">
    <property type="protein sequence ID" value="KAF7286604.1"/>
    <property type="molecule type" value="Genomic_DNA"/>
</dbReference>